<gene>
    <name evidence="1" type="ORF">BGW36DRAFT_350758</name>
</gene>
<comment type="caution">
    <text evidence="1">The sequence shown here is derived from an EMBL/GenBank/DDBJ whole genome shotgun (WGS) entry which is preliminary data.</text>
</comment>
<evidence type="ECO:0000313" key="2">
    <source>
        <dbReference type="Proteomes" id="UP001201262"/>
    </source>
</evidence>
<dbReference type="InterPro" id="IPR050587">
    <property type="entry name" value="GNT1/Glycosyltrans_8"/>
</dbReference>
<keyword evidence="1" id="KW-0808">Transferase</keyword>
<name>A0AAD4KEK9_9EURO</name>
<keyword evidence="2" id="KW-1185">Reference proteome</keyword>
<dbReference type="Pfam" id="PF01501">
    <property type="entry name" value="Glyco_transf_8"/>
    <property type="match status" value="1"/>
</dbReference>
<evidence type="ECO:0000313" key="1">
    <source>
        <dbReference type="EMBL" id="KAH8689834.1"/>
    </source>
</evidence>
<dbReference type="EMBL" id="JAJTJA010000014">
    <property type="protein sequence ID" value="KAH8689834.1"/>
    <property type="molecule type" value="Genomic_DNA"/>
</dbReference>
<dbReference type="InterPro" id="IPR029044">
    <property type="entry name" value="Nucleotide-diphossugar_trans"/>
</dbReference>
<dbReference type="RefSeq" id="XP_046066117.1">
    <property type="nucleotide sequence ID" value="XM_046213330.1"/>
</dbReference>
<proteinExistence type="predicted"/>
<dbReference type="InterPro" id="IPR002495">
    <property type="entry name" value="Glyco_trans_8"/>
</dbReference>
<reference evidence="1" key="1">
    <citation type="submission" date="2021-12" db="EMBL/GenBank/DDBJ databases">
        <title>Convergent genome expansion in fungi linked to evolution of root-endophyte symbiosis.</title>
        <authorList>
            <consortium name="DOE Joint Genome Institute"/>
            <person name="Ke Y.-H."/>
            <person name="Bonito G."/>
            <person name="Liao H.-L."/>
            <person name="Looney B."/>
            <person name="Rojas-Flechas A."/>
            <person name="Nash J."/>
            <person name="Hameed K."/>
            <person name="Schadt C."/>
            <person name="Martin F."/>
            <person name="Crous P.W."/>
            <person name="Miettinen O."/>
            <person name="Magnuson J.K."/>
            <person name="Labbe J."/>
            <person name="Jacobson D."/>
            <person name="Doktycz M.J."/>
            <person name="Veneault-Fourrey C."/>
            <person name="Kuo A."/>
            <person name="Mondo S."/>
            <person name="Calhoun S."/>
            <person name="Riley R."/>
            <person name="Ohm R."/>
            <person name="LaButti K."/>
            <person name="Andreopoulos B."/>
            <person name="Pangilinan J."/>
            <person name="Nolan M."/>
            <person name="Tritt A."/>
            <person name="Clum A."/>
            <person name="Lipzen A."/>
            <person name="Daum C."/>
            <person name="Barry K."/>
            <person name="Grigoriev I.V."/>
            <person name="Vilgalys R."/>
        </authorList>
    </citation>
    <scope>NUCLEOTIDE SEQUENCE</scope>
    <source>
        <strain evidence="1">PMI_201</strain>
    </source>
</reference>
<dbReference type="Gene3D" id="3.90.550.10">
    <property type="entry name" value="Spore Coat Polysaccharide Biosynthesis Protein SpsA, Chain A"/>
    <property type="match status" value="1"/>
</dbReference>
<sequence length="332" mass="38447">MIFSWGLISLRDGDRWTNIRPPSQSKYAYATILTSEGDIEYPNVQEPYLHAARLLTYQLLHDPRTRGNNTDIPLLVLVTEDVPQRHRDILKNDGATVVPVHNVSREWIHPKWERWSGVLAKLNLWNLVEYDKIMFLDADTVIFRPIEHIFESPTTAPQQTLPWTTIISNGTVYNSSIDDAAAGPLPETYMIAGIHDIWVEWALPPVPGNDFYAPQNYMNAGFFMCSPSKNLSEYYLSLLDIPNRFDSNYPEQNLLNNAHRTDGRMPWRDLGPGWNQKGADKAAYDGGLRSIHHKWWRHLEDEFLTHYIANAMGDMDEYFFERDQHLLFPNYA</sequence>
<dbReference type="GeneID" id="70243617"/>
<dbReference type="Proteomes" id="UP001201262">
    <property type="component" value="Unassembled WGS sequence"/>
</dbReference>
<protein>
    <submittedName>
        <fullName evidence="1">Nucleotide-diphospho-sugar transferase</fullName>
    </submittedName>
</protein>
<dbReference type="AlphaFoldDB" id="A0AAD4KEK9"/>
<dbReference type="GO" id="GO:0016757">
    <property type="term" value="F:glycosyltransferase activity"/>
    <property type="evidence" value="ECO:0007669"/>
    <property type="project" value="InterPro"/>
</dbReference>
<dbReference type="PANTHER" id="PTHR11183">
    <property type="entry name" value="GLYCOGENIN SUBFAMILY MEMBER"/>
    <property type="match status" value="1"/>
</dbReference>
<organism evidence="1 2">
    <name type="scientific">Talaromyces proteolyticus</name>
    <dbReference type="NCBI Taxonomy" id="1131652"/>
    <lineage>
        <taxon>Eukaryota</taxon>
        <taxon>Fungi</taxon>
        <taxon>Dikarya</taxon>
        <taxon>Ascomycota</taxon>
        <taxon>Pezizomycotina</taxon>
        <taxon>Eurotiomycetes</taxon>
        <taxon>Eurotiomycetidae</taxon>
        <taxon>Eurotiales</taxon>
        <taxon>Trichocomaceae</taxon>
        <taxon>Talaromyces</taxon>
        <taxon>Talaromyces sect. Bacilispori</taxon>
    </lineage>
</organism>
<dbReference type="SUPFAM" id="SSF53448">
    <property type="entry name" value="Nucleotide-diphospho-sugar transferases"/>
    <property type="match status" value="1"/>
</dbReference>
<accession>A0AAD4KEK9</accession>